<evidence type="ECO:0000256" key="3">
    <source>
        <dbReference type="ARBA" id="ARBA00022448"/>
    </source>
</evidence>
<dbReference type="RefSeq" id="WP_066788467.1">
    <property type="nucleotide sequence ID" value="NZ_BJVD01000003.1"/>
</dbReference>
<accession>A0A143HCP7</accession>
<keyword evidence="8" id="KW-0811">Translocation</keyword>
<dbReference type="PRINTS" id="PR01853">
    <property type="entry name" value="YAJCTRNLCASE"/>
</dbReference>
<dbReference type="Pfam" id="PF02699">
    <property type="entry name" value="YajC"/>
    <property type="match status" value="1"/>
</dbReference>
<organism evidence="10 11">
    <name type="scientific">Rummeliibacillus stabekisii</name>
    <dbReference type="NCBI Taxonomy" id="241244"/>
    <lineage>
        <taxon>Bacteria</taxon>
        <taxon>Bacillati</taxon>
        <taxon>Bacillota</taxon>
        <taxon>Bacilli</taxon>
        <taxon>Bacillales</taxon>
        <taxon>Caryophanaceae</taxon>
        <taxon>Rummeliibacillus</taxon>
    </lineage>
</organism>
<keyword evidence="7" id="KW-1133">Transmembrane helix</keyword>
<comment type="similarity">
    <text evidence="2">Belongs to the YajC family.</text>
</comment>
<dbReference type="STRING" id="241244.ATY39_08400"/>
<name>A0A143HCP7_9BACL</name>
<keyword evidence="5" id="KW-0812">Transmembrane</keyword>
<keyword evidence="11" id="KW-1185">Reference proteome</keyword>
<dbReference type="AlphaFoldDB" id="A0A143HCP7"/>
<evidence type="ECO:0000256" key="7">
    <source>
        <dbReference type="ARBA" id="ARBA00022989"/>
    </source>
</evidence>
<proteinExistence type="inferred from homology"/>
<dbReference type="PANTHER" id="PTHR33909:SF1">
    <property type="entry name" value="SEC TRANSLOCON ACCESSORY COMPLEX SUBUNIT YAJC"/>
    <property type="match status" value="1"/>
</dbReference>
<evidence type="ECO:0000256" key="5">
    <source>
        <dbReference type="ARBA" id="ARBA00022692"/>
    </source>
</evidence>
<sequence>MQLQAFLPMIIIFVLMYLMLIRPAQKQRKNTQNMQSNLAKGNKVVTIGGLHGIVEAIDDASVVLKVEDGTKMRFERAAIGKVLDDAAAVK</sequence>
<protein>
    <submittedName>
        <fullName evidence="10">Preprotein translocase subunit YajC</fullName>
    </submittedName>
</protein>
<evidence type="ECO:0000256" key="8">
    <source>
        <dbReference type="ARBA" id="ARBA00023010"/>
    </source>
</evidence>
<dbReference type="PANTHER" id="PTHR33909">
    <property type="entry name" value="SEC TRANSLOCON ACCESSORY COMPLEX SUBUNIT YAJC"/>
    <property type="match status" value="1"/>
</dbReference>
<dbReference type="InterPro" id="IPR003849">
    <property type="entry name" value="Preprotein_translocase_YajC"/>
</dbReference>
<keyword evidence="6" id="KW-0653">Protein transport</keyword>
<evidence type="ECO:0000256" key="4">
    <source>
        <dbReference type="ARBA" id="ARBA00022475"/>
    </source>
</evidence>
<dbReference type="GO" id="GO:0005886">
    <property type="term" value="C:plasma membrane"/>
    <property type="evidence" value="ECO:0007669"/>
    <property type="project" value="UniProtKB-SubCell"/>
</dbReference>
<keyword evidence="4" id="KW-1003">Cell membrane</keyword>
<keyword evidence="9" id="KW-0472">Membrane</keyword>
<evidence type="ECO:0000313" key="11">
    <source>
        <dbReference type="Proteomes" id="UP000076021"/>
    </source>
</evidence>
<evidence type="ECO:0000256" key="1">
    <source>
        <dbReference type="ARBA" id="ARBA00004162"/>
    </source>
</evidence>
<evidence type="ECO:0000256" key="2">
    <source>
        <dbReference type="ARBA" id="ARBA00006742"/>
    </source>
</evidence>
<reference evidence="11" key="2">
    <citation type="submission" date="2016-03" db="EMBL/GenBank/DDBJ databases">
        <authorList>
            <person name="Ploux O."/>
        </authorList>
    </citation>
    <scope>NUCLEOTIDE SEQUENCE [LARGE SCALE GENOMIC DNA]</scope>
    <source>
        <strain evidence="11">PP9</strain>
    </source>
</reference>
<dbReference type="GO" id="GO:0015031">
    <property type="term" value="P:protein transport"/>
    <property type="evidence" value="ECO:0007669"/>
    <property type="project" value="UniProtKB-KW"/>
</dbReference>
<gene>
    <name evidence="10" type="ORF">ATY39_08400</name>
</gene>
<dbReference type="NCBIfam" id="TIGR00739">
    <property type="entry name" value="yajC"/>
    <property type="match status" value="1"/>
</dbReference>
<dbReference type="OrthoDB" id="9800132at2"/>
<evidence type="ECO:0000256" key="6">
    <source>
        <dbReference type="ARBA" id="ARBA00022927"/>
    </source>
</evidence>
<comment type="subcellular location">
    <subcellularLocation>
        <location evidence="1">Cell membrane</location>
        <topology evidence="1">Single-pass membrane protein</topology>
    </subcellularLocation>
</comment>
<evidence type="ECO:0000256" key="9">
    <source>
        <dbReference type="ARBA" id="ARBA00023136"/>
    </source>
</evidence>
<dbReference type="SMART" id="SM01323">
    <property type="entry name" value="YajC"/>
    <property type="match status" value="1"/>
</dbReference>
<keyword evidence="3" id="KW-0813">Transport</keyword>
<dbReference type="Proteomes" id="UP000076021">
    <property type="component" value="Chromosome"/>
</dbReference>
<reference evidence="10 11" key="1">
    <citation type="journal article" date="2016" name="Genome Announc.">
        <title>Whole-Genome Sequence of Rummeliibacillus stabekisii Strain PP9 Isolated from Antarctic Soil.</title>
        <authorList>
            <person name="da Mota F.F."/>
            <person name="Vollu R.E."/>
            <person name="Jurelevicius D."/>
            <person name="Seldin L."/>
        </authorList>
    </citation>
    <scope>NUCLEOTIDE SEQUENCE [LARGE SCALE GENOMIC DNA]</scope>
    <source>
        <strain evidence="10 11">PP9</strain>
    </source>
</reference>
<dbReference type="EMBL" id="CP014806">
    <property type="protein sequence ID" value="AMW99472.1"/>
    <property type="molecule type" value="Genomic_DNA"/>
</dbReference>
<dbReference type="KEGG" id="rst:ATY39_08400"/>
<evidence type="ECO:0000313" key="10">
    <source>
        <dbReference type="EMBL" id="AMW99472.1"/>
    </source>
</evidence>